<dbReference type="PANTHER" id="PTHR12135:SF0">
    <property type="entry name" value="DNA REPAIR PROTEIN COMPLEMENTING XP-C CELLS"/>
    <property type="match status" value="1"/>
</dbReference>
<dbReference type="GO" id="GO:0005737">
    <property type="term" value="C:cytoplasm"/>
    <property type="evidence" value="ECO:0007669"/>
    <property type="project" value="TreeGrafter"/>
</dbReference>
<evidence type="ECO:0000256" key="6">
    <source>
        <dbReference type="SAM" id="Coils"/>
    </source>
</evidence>
<dbReference type="AlphaFoldDB" id="A0A420HLQ1"/>
<dbReference type="GO" id="GO:0000111">
    <property type="term" value="C:nucleotide-excision repair factor 2 complex"/>
    <property type="evidence" value="ECO:0007669"/>
    <property type="project" value="TreeGrafter"/>
</dbReference>
<keyword evidence="3" id="KW-0227">DNA damage</keyword>
<dbReference type="PANTHER" id="PTHR12135">
    <property type="entry name" value="DNA REPAIR PROTEIN XP-C / RAD4"/>
    <property type="match status" value="1"/>
</dbReference>
<dbReference type="EMBL" id="MCBQ01018289">
    <property type="protein sequence ID" value="RKF58333.1"/>
    <property type="molecule type" value="Genomic_DNA"/>
</dbReference>
<feature type="domain" description="Rad4 beta-hairpin" evidence="9">
    <location>
        <begin position="621"/>
        <end position="678"/>
    </location>
</feature>
<keyword evidence="12" id="KW-1185">Reference proteome</keyword>
<dbReference type="GO" id="GO:0003684">
    <property type="term" value="F:damaged DNA binding"/>
    <property type="evidence" value="ECO:0007669"/>
    <property type="project" value="InterPro"/>
</dbReference>
<dbReference type="InterPro" id="IPR018328">
    <property type="entry name" value="Rad4_beta-hairpin_dom3"/>
</dbReference>
<comment type="subcellular location">
    <subcellularLocation>
        <location evidence="1">Nucleus</location>
    </subcellularLocation>
</comment>
<dbReference type="Gene3D" id="3.30.60.290">
    <property type="entry name" value="Rad4, beta-hairpin domain BHD2"/>
    <property type="match status" value="1"/>
</dbReference>
<sequence>MVKKRGINIKAKQKAYSAKSQIPDVYQEMLAEALPSPSDIPSKPLKRRRTGQKAVAVPSKSTDDNGESSEIETVKNATNIYNKIQDEDKNENEAKYVDDQDIADEPFHGKNKNAAVLDVTNHPSLVGQQQTAYREINESSDESDCDWENVEFDKFNDIGLDTPSSKFEAGGLELTLTKYLASQEKSVAPRRKIITKEDRILRVAIHKIHILCLLSYLDRRNDWSNDTDVQASLKHLLTSNLLKLLKPRSDLSRFSRSESFKKGLHEISILWKTQFSITERGMRRALWADNEEFLKDFKAPDDADSIFDRTGFRNAAAASELKGSRDVGAQLFCALLRSAGVDTRLVCSLQVLPFKFGGPLRMFESKTHGESAQVKNLNSADLKKPIVTPTEVKIVSKDLGPILPPRHRLGHPNAADYHMPIIKNPSPPSFQKIVKAKQIRESQFPVFWVEVFDDVHQKWVPVDPFGTQTIAKTRGFEPPASDRENNMSYVIAFDKEGYARDVTRRYVKAYNGKTLKARVESTNGGKKWWTRIMRSFSRRWPSEVDQIEDTELATLEAKEPMPKSIADFKGHSYFVLERHLHRNEVLVRAKECGRIAAGRDVSVIGGKKMEGIFRRHDVQVAKSADAWYRLGREVKLGEHPVKILQPRRNSEVDDKNLTSAGDNLGLFLEEQTELYQAPPIVNGRVPKNSFGNIDIFVPSMLPQGAVHLPNKLAISAAKIIGIDYADALIGFEFRGRHGMAILSGIVIAEEYEDAVEAVIEGLENEQAEAEEILRSQAALRMWKRLTIALRIKRRIDSYEVLDETTDNFHNQGLNKEVDDDTDMDDEEYVINDKHKESDECCEFEGGFFPD</sequence>
<keyword evidence="5" id="KW-0539">Nucleus</keyword>
<evidence type="ECO:0000256" key="5">
    <source>
        <dbReference type="ARBA" id="ARBA00023242"/>
    </source>
</evidence>
<gene>
    <name evidence="11" type="ORF">GcM3_182017</name>
</gene>
<keyword evidence="4" id="KW-0234">DNA repair</keyword>
<dbReference type="FunFam" id="3.30.70.2460:FF:000001">
    <property type="entry name" value="DNA repair protein Rad4 family"/>
    <property type="match status" value="1"/>
</dbReference>
<evidence type="ECO:0000256" key="2">
    <source>
        <dbReference type="ARBA" id="ARBA00009525"/>
    </source>
</evidence>
<feature type="domain" description="Rad4 beta-hairpin" evidence="10">
    <location>
        <begin position="685"/>
        <end position="759"/>
    </location>
</feature>
<dbReference type="STRING" id="62708.A0A420HLQ1"/>
<reference evidence="11 12" key="1">
    <citation type="journal article" date="2018" name="BMC Genomics">
        <title>Comparative genome analyses reveal sequence features reflecting distinct modes of host-adaptation between dicot and monocot powdery mildew.</title>
        <authorList>
            <person name="Wu Y."/>
            <person name="Ma X."/>
            <person name="Pan Z."/>
            <person name="Kale S.D."/>
            <person name="Song Y."/>
            <person name="King H."/>
            <person name="Zhang Q."/>
            <person name="Presley C."/>
            <person name="Deng X."/>
            <person name="Wei C.I."/>
            <person name="Xiao S."/>
        </authorList>
    </citation>
    <scope>NUCLEOTIDE SEQUENCE [LARGE SCALE GENOMIC DNA]</scope>
    <source>
        <strain evidence="11">UMSG3</strain>
    </source>
</reference>
<dbReference type="Proteomes" id="UP000283383">
    <property type="component" value="Unassembled WGS sequence"/>
</dbReference>
<keyword evidence="6" id="KW-0175">Coiled coil</keyword>
<dbReference type="Pfam" id="PF03835">
    <property type="entry name" value="Rad4"/>
    <property type="match status" value="1"/>
</dbReference>
<dbReference type="Pfam" id="PF10405">
    <property type="entry name" value="BHD_3"/>
    <property type="match status" value="1"/>
</dbReference>
<dbReference type="SUPFAM" id="SSF54001">
    <property type="entry name" value="Cysteine proteinases"/>
    <property type="match status" value="1"/>
</dbReference>
<name>A0A420HLQ1_9PEZI</name>
<feature type="region of interest" description="Disordered" evidence="7">
    <location>
        <begin position="1"/>
        <end position="20"/>
    </location>
</feature>
<evidence type="ECO:0000256" key="4">
    <source>
        <dbReference type="ARBA" id="ARBA00023204"/>
    </source>
</evidence>
<dbReference type="SMART" id="SM01031">
    <property type="entry name" value="BHD_2"/>
    <property type="match status" value="1"/>
</dbReference>
<feature type="domain" description="Rad4 beta-hairpin" evidence="8">
    <location>
        <begin position="557"/>
        <end position="619"/>
    </location>
</feature>
<dbReference type="InterPro" id="IPR042488">
    <property type="entry name" value="Rad4_BHD3_sf"/>
</dbReference>
<proteinExistence type="inferred from homology"/>
<evidence type="ECO:0000256" key="3">
    <source>
        <dbReference type="ARBA" id="ARBA00022763"/>
    </source>
</evidence>
<dbReference type="InterPro" id="IPR038765">
    <property type="entry name" value="Papain-like_cys_pep_sf"/>
</dbReference>
<feature type="coiled-coil region" evidence="6">
    <location>
        <begin position="748"/>
        <end position="779"/>
    </location>
</feature>
<dbReference type="Pfam" id="PF10403">
    <property type="entry name" value="BHD_1"/>
    <property type="match status" value="1"/>
</dbReference>
<evidence type="ECO:0000259" key="9">
    <source>
        <dbReference type="SMART" id="SM01031"/>
    </source>
</evidence>
<evidence type="ECO:0000313" key="11">
    <source>
        <dbReference type="EMBL" id="RKF58333.1"/>
    </source>
</evidence>
<accession>A0A420HLQ1</accession>
<dbReference type="GO" id="GO:0006289">
    <property type="term" value="P:nucleotide-excision repair"/>
    <property type="evidence" value="ECO:0007669"/>
    <property type="project" value="InterPro"/>
</dbReference>
<dbReference type="Gene3D" id="3.90.260.10">
    <property type="entry name" value="Transglutaminase-like"/>
    <property type="match status" value="1"/>
</dbReference>
<dbReference type="InterPro" id="IPR018326">
    <property type="entry name" value="Rad4_beta-hairpin_dom1"/>
</dbReference>
<dbReference type="Gene3D" id="3.30.70.2460">
    <property type="entry name" value="Rad4, beta-hairpin domain BHD3"/>
    <property type="match status" value="1"/>
</dbReference>
<dbReference type="GO" id="GO:0006298">
    <property type="term" value="P:mismatch repair"/>
    <property type="evidence" value="ECO:0007669"/>
    <property type="project" value="TreeGrafter"/>
</dbReference>
<dbReference type="InterPro" id="IPR018325">
    <property type="entry name" value="Rad4/PNGase_transGLS-fold"/>
</dbReference>
<dbReference type="Pfam" id="PF10404">
    <property type="entry name" value="BHD_2"/>
    <property type="match status" value="1"/>
</dbReference>
<dbReference type="GO" id="GO:0071942">
    <property type="term" value="C:XPC complex"/>
    <property type="evidence" value="ECO:0007669"/>
    <property type="project" value="TreeGrafter"/>
</dbReference>
<evidence type="ECO:0000259" key="10">
    <source>
        <dbReference type="SMART" id="SM01032"/>
    </source>
</evidence>
<feature type="compositionally biased region" description="Basic residues" evidence="7">
    <location>
        <begin position="1"/>
        <end position="13"/>
    </location>
</feature>
<feature type="region of interest" description="Disordered" evidence="7">
    <location>
        <begin position="34"/>
        <end position="71"/>
    </location>
</feature>
<comment type="similarity">
    <text evidence="2">Belongs to the XPC family.</text>
</comment>
<dbReference type="InterPro" id="IPR018327">
    <property type="entry name" value="BHD_2"/>
</dbReference>
<evidence type="ECO:0000256" key="1">
    <source>
        <dbReference type="ARBA" id="ARBA00004123"/>
    </source>
</evidence>
<comment type="caution">
    <text evidence="11">The sequence shown here is derived from an EMBL/GenBank/DDBJ whole genome shotgun (WGS) entry which is preliminary data.</text>
</comment>
<evidence type="ECO:0000259" key="8">
    <source>
        <dbReference type="SMART" id="SM01030"/>
    </source>
</evidence>
<dbReference type="InterPro" id="IPR004583">
    <property type="entry name" value="DNA_repair_Rad4"/>
</dbReference>
<protein>
    <submittedName>
        <fullName evidence="11">DNA repair protein rhp41</fullName>
    </submittedName>
</protein>
<dbReference type="SMART" id="SM01032">
    <property type="entry name" value="BHD_3"/>
    <property type="match status" value="1"/>
</dbReference>
<evidence type="ECO:0000313" key="12">
    <source>
        <dbReference type="Proteomes" id="UP000283383"/>
    </source>
</evidence>
<dbReference type="SMART" id="SM01030">
    <property type="entry name" value="BHD_1"/>
    <property type="match status" value="1"/>
</dbReference>
<evidence type="ECO:0000256" key="7">
    <source>
        <dbReference type="SAM" id="MobiDB-lite"/>
    </source>
</evidence>
<dbReference type="InterPro" id="IPR036985">
    <property type="entry name" value="Transglutaminase-like_sf"/>
</dbReference>
<organism evidence="11 12">
    <name type="scientific">Golovinomyces cichoracearum</name>
    <dbReference type="NCBI Taxonomy" id="62708"/>
    <lineage>
        <taxon>Eukaryota</taxon>
        <taxon>Fungi</taxon>
        <taxon>Dikarya</taxon>
        <taxon>Ascomycota</taxon>
        <taxon>Pezizomycotina</taxon>
        <taxon>Leotiomycetes</taxon>
        <taxon>Erysiphales</taxon>
        <taxon>Erysiphaceae</taxon>
        <taxon>Golovinomyces</taxon>
    </lineage>
</organism>
<dbReference type="Gene3D" id="2.20.20.110">
    <property type="entry name" value="Rad4, beta-hairpin domain BHD1"/>
    <property type="match status" value="1"/>
</dbReference>
<dbReference type="GO" id="GO:0003697">
    <property type="term" value="F:single-stranded DNA binding"/>
    <property type="evidence" value="ECO:0007669"/>
    <property type="project" value="TreeGrafter"/>
</dbReference>